<proteinExistence type="predicted"/>
<keyword evidence="2" id="KW-1185">Reference proteome</keyword>
<evidence type="ECO:0000313" key="2">
    <source>
        <dbReference type="Proteomes" id="UP000009183"/>
    </source>
</evidence>
<dbReference type="PaxDb" id="29760-VIT_19s0138g00090.t01"/>
<dbReference type="EMBL" id="FN594960">
    <property type="protein sequence ID" value="CCB44527.1"/>
    <property type="molecule type" value="Genomic_DNA"/>
</dbReference>
<protein>
    <submittedName>
        <fullName evidence="1">Uncharacterized protein</fullName>
    </submittedName>
</protein>
<dbReference type="InParanoid" id="F6GX41"/>
<evidence type="ECO:0000313" key="1">
    <source>
        <dbReference type="EMBL" id="CCB44527.1"/>
    </source>
</evidence>
<sequence>MESFETGTGKLHAESAKFKQAFRPLNANAATSCARAAISAVGYVPSHILDFLLGSRSSHTHMFPFLLLTPLYTGCRVSLNFLLQARFLGRSDARRTSSSDWMVLRVCQSDAEELSGVLTEWESDGNGYELQN</sequence>
<dbReference type="STRING" id="29760.F6GX41"/>
<organism evidence="1 2">
    <name type="scientific">Vitis vinifera</name>
    <name type="common">Grape</name>
    <dbReference type="NCBI Taxonomy" id="29760"/>
    <lineage>
        <taxon>Eukaryota</taxon>
        <taxon>Viridiplantae</taxon>
        <taxon>Streptophyta</taxon>
        <taxon>Embryophyta</taxon>
        <taxon>Tracheophyta</taxon>
        <taxon>Spermatophyta</taxon>
        <taxon>Magnoliopsida</taxon>
        <taxon>eudicotyledons</taxon>
        <taxon>Gunneridae</taxon>
        <taxon>Pentapetalae</taxon>
        <taxon>rosids</taxon>
        <taxon>Vitales</taxon>
        <taxon>Vitaceae</taxon>
        <taxon>Viteae</taxon>
        <taxon>Vitis</taxon>
    </lineage>
</organism>
<dbReference type="eggNOG" id="ENOG502SFHV">
    <property type="taxonomic scope" value="Eukaryota"/>
</dbReference>
<dbReference type="AlphaFoldDB" id="F6GX41"/>
<dbReference type="OrthoDB" id="1704638at2759"/>
<name>F6GX41_VITVI</name>
<gene>
    <name evidence="1" type="ordered locus">VIT_19s0138g00090</name>
</gene>
<accession>F6GX41</accession>
<dbReference type="Proteomes" id="UP000009183">
    <property type="component" value="Chromosome 19"/>
</dbReference>
<dbReference type="HOGENOM" id="CLU_1920917_0_0_1"/>
<reference evidence="2" key="1">
    <citation type="journal article" date="2007" name="Nature">
        <title>The grapevine genome sequence suggests ancestral hexaploidization in major angiosperm phyla.</title>
        <authorList>
            <consortium name="The French-Italian Public Consortium for Grapevine Genome Characterization."/>
            <person name="Jaillon O."/>
            <person name="Aury J.-M."/>
            <person name="Noel B."/>
            <person name="Policriti A."/>
            <person name="Clepet C."/>
            <person name="Casagrande A."/>
            <person name="Choisne N."/>
            <person name="Aubourg S."/>
            <person name="Vitulo N."/>
            <person name="Jubin C."/>
            <person name="Vezzi A."/>
            <person name="Legeai F."/>
            <person name="Hugueney P."/>
            <person name="Dasilva C."/>
            <person name="Horner D."/>
            <person name="Mica E."/>
            <person name="Jublot D."/>
            <person name="Poulain J."/>
            <person name="Bruyere C."/>
            <person name="Billault A."/>
            <person name="Segurens B."/>
            <person name="Gouyvenoux M."/>
            <person name="Ugarte E."/>
            <person name="Cattonaro F."/>
            <person name="Anthouard V."/>
            <person name="Vico V."/>
            <person name="Del Fabbro C."/>
            <person name="Alaux M."/>
            <person name="Di Gaspero G."/>
            <person name="Dumas V."/>
            <person name="Felice N."/>
            <person name="Paillard S."/>
            <person name="Juman I."/>
            <person name="Moroldo M."/>
            <person name="Scalabrin S."/>
            <person name="Canaguier A."/>
            <person name="Le Clainche I."/>
            <person name="Malacrida G."/>
            <person name="Durand E."/>
            <person name="Pesole G."/>
            <person name="Laucou V."/>
            <person name="Chatelet P."/>
            <person name="Merdinoglu D."/>
            <person name="Delledonne M."/>
            <person name="Pezzotti M."/>
            <person name="Lecharny A."/>
            <person name="Scarpelli C."/>
            <person name="Artiguenave F."/>
            <person name="Pe M.E."/>
            <person name="Valle G."/>
            <person name="Morgante M."/>
            <person name="Caboche M."/>
            <person name="Adam-Blondon A.-F."/>
            <person name="Weissenbach J."/>
            <person name="Quetier F."/>
            <person name="Wincker P."/>
        </authorList>
    </citation>
    <scope>NUCLEOTIDE SEQUENCE [LARGE SCALE GENOMIC DNA]</scope>
    <source>
        <strain evidence="2">cv. Pinot noir / PN40024</strain>
    </source>
</reference>